<evidence type="ECO:0000256" key="2">
    <source>
        <dbReference type="ARBA" id="ARBA00022679"/>
    </source>
</evidence>
<dbReference type="InterPro" id="IPR029026">
    <property type="entry name" value="tRNA_m1G_MTases_N"/>
</dbReference>
<evidence type="ECO:0000256" key="1">
    <source>
        <dbReference type="ARBA" id="ARBA00022603"/>
    </source>
</evidence>
<dbReference type="InterPro" id="IPR001537">
    <property type="entry name" value="SpoU_MeTrfase"/>
</dbReference>
<keyword evidence="2" id="KW-0808">Transferase</keyword>
<dbReference type="GO" id="GO:0032259">
    <property type="term" value="P:methylation"/>
    <property type="evidence" value="ECO:0007669"/>
    <property type="project" value="UniProtKB-KW"/>
</dbReference>
<dbReference type="PANTHER" id="PTHR46429:SF1">
    <property type="entry name" value="23S RRNA (GUANOSINE-2'-O-)-METHYLTRANSFERASE RLMB"/>
    <property type="match status" value="1"/>
</dbReference>
<dbReference type="InterPro" id="IPR029028">
    <property type="entry name" value="Alpha/beta_knot_MTases"/>
</dbReference>
<dbReference type="GO" id="GO:0003723">
    <property type="term" value="F:RNA binding"/>
    <property type="evidence" value="ECO:0007669"/>
    <property type="project" value="InterPro"/>
</dbReference>
<dbReference type="GO" id="GO:0006396">
    <property type="term" value="P:RNA processing"/>
    <property type="evidence" value="ECO:0007669"/>
    <property type="project" value="InterPro"/>
</dbReference>
<reference evidence="4 5" key="1">
    <citation type="journal article" date="2016" name="Nat. Commun.">
        <title>Thousands of microbial genomes shed light on interconnected biogeochemical processes in an aquifer system.</title>
        <authorList>
            <person name="Anantharaman K."/>
            <person name="Brown C.T."/>
            <person name="Hug L.A."/>
            <person name="Sharon I."/>
            <person name="Castelle C.J."/>
            <person name="Probst A.J."/>
            <person name="Thomas B.C."/>
            <person name="Singh A."/>
            <person name="Wilkins M.J."/>
            <person name="Karaoz U."/>
            <person name="Brodie E.L."/>
            <person name="Williams K.H."/>
            <person name="Hubbard S.S."/>
            <person name="Banfield J.F."/>
        </authorList>
    </citation>
    <scope>NUCLEOTIDE SEQUENCE [LARGE SCALE GENOMIC DNA]</scope>
</reference>
<evidence type="ECO:0000313" key="5">
    <source>
        <dbReference type="Proteomes" id="UP000177159"/>
    </source>
</evidence>
<keyword evidence="1" id="KW-0489">Methyltransferase</keyword>
<dbReference type="PANTHER" id="PTHR46429">
    <property type="entry name" value="23S RRNA (GUANOSINE-2'-O-)-METHYLTRANSFERASE RLMB"/>
    <property type="match status" value="1"/>
</dbReference>
<feature type="domain" description="tRNA/rRNA methyltransferase SpoU type" evidence="3">
    <location>
        <begin position="26"/>
        <end position="169"/>
    </location>
</feature>
<dbReference type="AlphaFoldDB" id="A0A1F7GTW9"/>
<gene>
    <name evidence="4" type="ORF">A3C24_05080</name>
</gene>
<proteinExistence type="predicted"/>
<evidence type="ECO:0000313" key="4">
    <source>
        <dbReference type="EMBL" id="OGK22507.1"/>
    </source>
</evidence>
<dbReference type="SUPFAM" id="SSF75217">
    <property type="entry name" value="alpha/beta knot"/>
    <property type="match status" value="1"/>
</dbReference>
<organism evidence="4 5">
    <name type="scientific">Candidatus Roizmanbacteria bacterium RIFCSPHIGHO2_02_FULL_37_24</name>
    <dbReference type="NCBI Taxonomy" id="1802037"/>
    <lineage>
        <taxon>Bacteria</taxon>
        <taxon>Candidatus Roizmaniibacteriota</taxon>
    </lineage>
</organism>
<comment type="caution">
    <text evidence="4">The sequence shown here is derived from an EMBL/GenBank/DDBJ whole genome shotgun (WGS) entry which is preliminary data.</text>
</comment>
<dbReference type="GO" id="GO:0008173">
    <property type="term" value="F:RNA methyltransferase activity"/>
    <property type="evidence" value="ECO:0007669"/>
    <property type="project" value="InterPro"/>
</dbReference>
<dbReference type="InterPro" id="IPR004441">
    <property type="entry name" value="rRNA_MeTrfase_TrmH"/>
</dbReference>
<dbReference type="GO" id="GO:0005829">
    <property type="term" value="C:cytosol"/>
    <property type="evidence" value="ECO:0007669"/>
    <property type="project" value="TreeGrafter"/>
</dbReference>
<protein>
    <recommendedName>
        <fullName evidence="3">tRNA/rRNA methyltransferase SpoU type domain-containing protein</fullName>
    </recommendedName>
</protein>
<accession>A0A1F7GTW9</accession>
<dbReference type="Pfam" id="PF00588">
    <property type="entry name" value="SpoU_methylase"/>
    <property type="match status" value="1"/>
</dbReference>
<dbReference type="Proteomes" id="UP000177159">
    <property type="component" value="Unassembled WGS sequence"/>
</dbReference>
<dbReference type="EMBL" id="MFZM01000041">
    <property type="protein sequence ID" value="OGK22507.1"/>
    <property type="molecule type" value="Genomic_DNA"/>
</dbReference>
<sequence length="179" mass="20095">MTKLNAKQLRALRDEGIADKIDRRPLYFILDNIYDTYNIGGLFRLADALAVSKLYICGKSDTPPNHKIQKASIGTYKVVPWEYHKKTTVLLSNLKFQISNLQLVAIEQDKKAIPYTEFTYTTPLAFVVGHETDGVSKEVLNMCDAIVDIPMHGINTSLNVIVATAIVAYYADQRLTTNI</sequence>
<evidence type="ECO:0000259" key="3">
    <source>
        <dbReference type="Pfam" id="PF00588"/>
    </source>
</evidence>
<dbReference type="Gene3D" id="3.40.1280.10">
    <property type="match status" value="1"/>
</dbReference>
<name>A0A1F7GTW9_9BACT</name>